<dbReference type="EMBL" id="JACEIK010003775">
    <property type="protein sequence ID" value="MCD9643075.1"/>
    <property type="molecule type" value="Genomic_DNA"/>
</dbReference>
<dbReference type="Proteomes" id="UP000823775">
    <property type="component" value="Unassembled WGS sequence"/>
</dbReference>
<keyword evidence="2" id="KW-1185">Reference proteome</keyword>
<name>A0ABS8VA50_DATST</name>
<proteinExistence type="predicted"/>
<sequence length="82" mass="9332">MHHILDHQLHYLVTTEKNPKEIENAISLRSGNVLTKGPQAKNGVNAEKKPVESLKENKESIKKVETKPEVEIPRYGKYLKDA</sequence>
<comment type="caution">
    <text evidence="1">The sequence shown here is derived from an EMBL/GenBank/DDBJ whole genome shotgun (WGS) entry which is preliminary data.</text>
</comment>
<gene>
    <name evidence="1" type="ORF">HAX54_030196</name>
</gene>
<evidence type="ECO:0000313" key="2">
    <source>
        <dbReference type="Proteomes" id="UP000823775"/>
    </source>
</evidence>
<protein>
    <submittedName>
        <fullName evidence="1">Uncharacterized protein</fullName>
    </submittedName>
</protein>
<reference evidence="1 2" key="1">
    <citation type="journal article" date="2021" name="BMC Genomics">
        <title>Datura genome reveals duplications of psychoactive alkaloid biosynthetic genes and high mutation rate following tissue culture.</title>
        <authorList>
            <person name="Rajewski A."/>
            <person name="Carter-House D."/>
            <person name="Stajich J."/>
            <person name="Litt A."/>
        </authorList>
    </citation>
    <scope>NUCLEOTIDE SEQUENCE [LARGE SCALE GENOMIC DNA]</scope>
    <source>
        <strain evidence="1">AR-01</strain>
    </source>
</reference>
<evidence type="ECO:0000313" key="1">
    <source>
        <dbReference type="EMBL" id="MCD9643075.1"/>
    </source>
</evidence>
<organism evidence="1 2">
    <name type="scientific">Datura stramonium</name>
    <name type="common">Jimsonweed</name>
    <name type="synonym">Common thornapple</name>
    <dbReference type="NCBI Taxonomy" id="4076"/>
    <lineage>
        <taxon>Eukaryota</taxon>
        <taxon>Viridiplantae</taxon>
        <taxon>Streptophyta</taxon>
        <taxon>Embryophyta</taxon>
        <taxon>Tracheophyta</taxon>
        <taxon>Spermatophyta</taxon>
        <taxon>Magnoliopsida</taxon>
        <taxon>eudicotyledons</taxon>
        <taxon>Gunneridae</taxon>
        <taxon>Pentapetalae</taxon>
        <taxon>asterids</taxon>
        <taxon>lamiids</taxon>
        <taxon>Solanales</taxon>
        <taxon>Solanaceae</taxon>
        <taxon>Solanoideae</taxon>
        <taxon>Datureae</taxon>
        <taxon>Datura</taxon>
    </lineage>
</organism>
<accession>A0ABS8VA50</accession>